<sequence>MKKKNIKSKFFKSLHLINKRFYFDLKKINNNFYLIITESNKINLLNKKFFYKKYKFFIHKDDFYIFQYTLSEIIKYFYKKQSNIIKKK</sequence>
<dbReference type="Gene3D" id="3.10.450.700">
    <property type="match status" value="1"/>
</dbReference>
<dbReference type="GO" id="GO:0032422">
    <property type="term" value="F:purine-rich negative regulatory element binding"/>
    <property type="evidence" value="ECO:0007669"/>
    <property type="project" value="InterPro"/>
</dbReference>
<proteinExistence type="inferred from homology"/>
<accession>A0AAU7ZXP1</accession>
<name>A0AAU7ZXP1_9FLAO</name>
<gene>
    <name evidence="3" type="ORF">ABUS76_00955</name>
</gene>
<dbReference type="Pfam" id="PF11680">
    <property type="entry name" value="DUF3276"/>
    <property type="match status" value="1"/>
</dbReference>
<evidence type="ECO:0000313" key="3">
    <source>
        <dbReference type="EMBL" id="XCC45308.1"/>
    </source>
</evidence>
<protein>
    <submittedName>
        <fullName evidence="3">DUF3276 family protein</fullName>
    </submittedName>
</protein>
<comment type="similarity">
    <text evidence="1">Belongs to the PUR DNA-binding protein family.</text>
</comment>
<evidence type="ECO:0000256" key="1">
    <source>
        <dbReference type="ARBA" id="ARBA00009251"/>
    </source>
</evidence>
<dbReference type="AlphaFoldDB" id="A0AAU7ZXP1"/>
<organism evidence="3">
    <name type="scientific">Candidatus Shikimatogenerans sp. Ttur</name>
    <dbReference type="NCBI Taxonomy" id="3158569"/>
    <lineage>
        <taxon>Bacteria</taxon>
        <taxon>Pseudomonadati</taxon>
        <taxon>Bacteroidota</taxon>
        <taxon>Flavobacteriia</taxon>
        <taxon>Flavobacteriales</taxon>
        <taxon>Candidatus Shikimatogenerans</taxon>
    </lineage>
</organism>
<keyword evidence="2" id="KW-0238">DNA-binding</keyword>
<reference evidence="3" key="1">
    <citation type="submission" date="2024-06" db="EMBL/GenBank/DDBJ databases">
        <title>Diversity, functionality, and evolutionary history of bacterial symbionts in false click beetles (Coleoptera, Throscidae).</title>
        <authorList>
            <person name="Wierz J.C."/>
            <person name="Malm H."/>
            <person name="Kaltenpoth M."/>
            <person name="Engl T."/>
        </authorList>
    </citation>
    <scope>NUCLEOTIDE SEQUENCE</scope>
    <source>
        <strain evidence="3">Ttur</strain>
    </source>
</reference>
<dbReference type="EMBL" id="CP158689">
    <property type="protein sequence ID" value="XCC45308.1"/>
    <property type="molecule type" value="Genomic_DNA"/>
</dbReference>
<dbReference type="InterPro" id="IPR006628">
    <property type="entry name" value="PUR-bd_fam"/>
</dbReference>
<dbReference type="GO" id="GO:0000977">
    <property type="term" value="F:RNA polymerase II transcription regulatory region sequence-specific DNA binding"/>
    <property type="evidence" value="ECO:0007669"/>
    <property type="project" value="InterPro"/>
</dbReference>
<evidence type="ECO:0000256" key="2">
    <source>
        <dbReference type="ARBA" id="ARBA00023125"/>
    </source>
</evidence>